<dbReference type="RefSeq" id="WP_347438322.1">
    <property type="nucleotide sequence ID" value="NZ_CP089291.1"/>
</dbReference>
<keyword evidence="2" id="KW-1185">Reference proteome</keyword>
<dbReference type="EMBL" id="CP089291">
    <property type="protein sequence ID" value="UOF91628.1"/>
    <property type="molecule type" value="Genomic_DNA"/>
</dbReference>
<organism evidence="1 2">
    <name type="scientific">Fodinisporobacter ferrooxydans</name>
    <dbReference type="NCBI Taxonomy" id="2901836"/>
    <lineage>
        <taxon>Bacteria</taxon>
        <taxon>Bacillati</taxon>
        <taxon>Bacillota</taxon>
        <taxon>Bacilli</taxon>
        <taxon>Bacillales</taxon>
        <taxon>Alicyclobacillaceae</taxon>
        <taxon>Fodinisporobacter</taxon>
    </lineage>
</organism>
<protein>
    <submittedName>
        <fullName evidence="1">YheC/YheD family protein</fullName>
    </submittedName>
</protein>
<dbReference type="SUPFAM" id="SSF56059">
    <property type="entry name" value="Glutathione synthetase ATP-binding domain-like"/>
    <property type="match status" value="1"/>
</dbReference>
<reference evidence="1" key="1">
    <citation type="submission" date="2021-12" db="EMBL/GenBank/DDBJ databases">
        <title>Alicyclobacillaceae gen. nov., sp. nov., isolated from chalcocite enrichment system.</title>
        <authorList>
            <person name="Jiang Z."/>
        </authorList>
    </citation>
    <scope>NUCLEOTIDE SEQUENCE</scope>
    <source>
        <strain evidence="1">MYW30-H2</strain>
    </source>
</reference>
<accession>A0ABY4CMI2</accession>
<proteinExistence type="predicted"/>
<evidence type="ECO:0000313" key="2">
    <source>
        <dbReference type="Proteomes" id="UP000830167"/>
    </source>
</evidence>
<dbReference type="Pfam" id="PF14398">
    <property type="entry name" value="ATPgrasp_YheCD"/>
    <property type="match status" value="1"/>
</dbReference>
<dbReference type="InterPro" id="IPR026838">
    <property type="entry name" value="YheC/D"/>
</dbReference>
<evidence type="ECO:0000313" key="1">
    <source>
        <dbReference type="EMBL" id="UOF91628.1"/>
    </source>
</evidence>
<dbReference type="Gene3D" id="3.30.470.20">
    <property type="entry name" value="ATP-grasp fold, B domain"/>
    <property type="match status" value="1"/>
</dbReference>
<sequence length="262" mass="30366">MANSAQKRPEMGKWLLWKFFHSDSAIRPFLPPTKRLSLSTCREFLNRYSAVYLKPAGGWGGKGIIRAWRTQSGYAFIREKGQTYHCKSIEDLYQTITPFLANKVYIVQKAIALAKWKGRPYDIRLMMLRNGEGKWQYAGMLAKVAGEKSIITNIARGRGFVLDVDSAFRHSFGWNQEQILRMKQNMTELGYATCKRFDAYKYYWNIGLDLAIDQKGKLWIIEENTGPALFLFAKLKDQKAYQAIRTIIAGRRKNRKKLTDKK</sequence>
<gene>
    <name evidence="1" type="ORF">LSG31_05095</name>
</gene>
<name>A0ABY4CMI2_9BACL</name>
<dbReference type="Proteomes" id="UP000830167">
    <property type="component" value="Chromosome"/>
</dbReference>